<accession>A0A382J070</accession>
<dbReference type="EMBL" id="UINC01070941">
    <property type="protein sequence ID" value="SVC05474.1"/>
    <property type="molecule type" value="Genomic_DNA"/>
</dbReference>
<organism evidence="1">
    <name type="scientific">marine metagenome</name>
    <dbReference type="NCBI Taxonomy" id="408172"/>
    <lineage>
        <taxon>unclassified sequences</taxon>
        <taxon>metagenomes</taxon>
        <taxon>ecological metagenomes</taxon>
    </lineage>
</organism>
<reference evidence="1" key="1">
    <citation type="submission" date="2018-05" db="EMBL/GenBank/DDBJ databases">
        <authorList>
            <person name="Lanie J.A."/>
            <person name="Ng W.-L."/>
            <person name="Kazmierczak K.M."/>
            <person name="Andrzejewski T.M."/>
            <person name="Davidsen T.M."/>
            <person name="Wayne K.J."/>
            <person name="Tettelin H."/>
            <person name="Glass J.I."/>
            <person name="Rusch D."/>
            <person name="Podicherti R."/>
            <person name="Tsui H.-C.T."/>
            <person name="Winkler M.E."/>
        </authorList>
    </citation>
    <scope>NUCLEOTIDE SEQUENCE</scope>
</reference>
<proteinExistence type="predicted"/>
<sequence length="64" mass="7079">PSFQAEGDARSDWQILSLLDKNGDTYNDISDILKNMGNDFPSYSDISLFKLGDQGHNLNGSIKT</sequence>
<protein>
    <submittedName>
        <fullName evidence="1">Uncharacterized protein</fullName>
    </submittedName>
</protein>
<evidence type="ECO:0000313" key="1">
    <source>
        <dbReference type="EMBL" id="SVC05474.1"/>
    </source>
</evidence>
<feature type="non-terminal residue" evidence="1">
    <location>
        <position position="1"/>
    </location>
</feature>
<gene>
    <name evidence="1" type="ORF">METZ01_LOCUS258328</name>
</gene>
<dbReference type="AlphaFoldDB" id="A0A382J070"/>
<name>A0A382J070_9ZZZZ</name>